<dbReference type="Gene3D" id="3.40.1190.20">
    <property type="match status" value="1"/>
</dbReference>
<evidence type="ECO:0000313" key="22">
    <source>
        <dbReference type="EMBL" id="MDA5398727.1"/>
    </source>
</evidence>
<feature type="binding site" evidence="17">
    <location>
        <position position="378"/>
    </location>
    <ligand>
        <name>(6S)-NADPHX</name>
        <dbReference type="ChEBI" id="CHEBI:64076"/>
    </ligand>
</feature>
<feature type="binding site" evidence="18">
    <location>
        <begin position="130"/>
        <end position="136"/>
    </location>
    <ligand>
        <name>(6S)-NADPHX</name>
        <dbReference type="ChEBI" id="CHEBI:64076"/>
    </ligand>
</feature>
<dbReference type="EC" id="4.2.1.136" evidence="19"/>
<evidence type="ECO:0000256" key="3">
    <source>
        <dbReference type="ARBA" id="ARBA00006001"/>
    </source>
</evidence>
<evidence type="ECO:0000256" key="11">
    <source>
        <dbReference type="ARBA" id="ARBA00023235"/>
    </source>
</evidence>
<keyword evidence="11 18" id="KW-0413">Isomerase</keyword>
<keyword evidence="9 18" id="KW-0630">Potassium</keyword>
<feature type="binding site" evidence="18">
    <location>
        <position position="162"/>
    </location>
    <ligand>
        <name>K(+)</name>
        <dbReference type="ChEBI" id="CHEBI:29103"/>
    </ligand>
</feature>
<comment type="cofactor">
    <cofactor evidence="17">
        <name>Mg(2+)</name>
        <dbReference type="ChEBI" id="CHEBI:18420"/>
    </cofactor>
</comment>
<comment type="similarity">
    <text evidence="3 19">In the N-terminal section; belongs to the NnrE/AIBP family.</text>
</comment>
<dbReference type="PANTHER" id="PTHR12592">
    <property type="entry name" value="ATP-DEPENDENT (S)-NAD(P)H-HYDRATE DEHYDRATASE FAMILY MEMBER"/>
    <property type="match status" value="1"/>
</dbReference>
<dbReference type="Pfam" id="PF03853">
    <property type="entry name" value="YjeF_N"/>
    <property type="match status" value="1"/>
</dbReference>
<comment type="caution">
    <text evidence="22">The sequence shown here is derived from an EMBL/GenBank/DDBJ whole genome shotgun (WGS) entry which is preliminary data.</text>
</comment>
<evidence type="ECO:0000256" key="4">
    <source>
        <dbReference type="ARBA" id="ARBA00009524"/>
    </source>
</evidence>
<comment type="function">
    <text evidence="17">Catalyzes the dehydration of the S-form of NAD(P)HX at the expense of ADP, which is converted to AMP. Together with NAD(P)HX epimerase, which catalyzes the epimerization of the S- and R-forms, the enzyme allows the repair of both epimers of NAD(P)HX, a damaged form of NAD(P)H that is a result of enzymatic or heat-dependent hydration.</text>
</comment>
<evidence type="ECO:0000256" key="2">
    <source>
        <dbReference type="ARBA" id="ARBA00000909"/>
    </source>
</evidence>
<feature type="binding site" evidence="17">
    <location>
        <position position="261"/>
    </location>
    <ligand>
        <name>(6S)-NADPHX</name>
        <dbReference type="ChEBI" id="CHEBI:64076"/>
    </ligand>
</feature>
<keyword evidence="7 17" id="KW-0067">ATP-binding</keyword>
<dbReference type="NCBIfam" id="TIGR00197">
    <property type="entry name" value="yjeF_nterm"/>
    <property type="match status" value="1"/>
</dbReference>
<dbReference type="EC" id="5.1.99.6" evidence="19"/>
<comment type="similarity">
    <text evidence="18">Belongs to the NnrE/AIBP family.</text>
</comment>
<dbReference type="RefSeq" id="WP_267990132.1">
    <property type="nucleotide sequence ID" value="NZ_JAPJZI010000001.1"/>
</dbReference>
<comment type="subunit">
    <text evidence="17">Homotetramer.</text>
</comment>
<comment type="catalytic activity">
    <reaction evidence="1 18 19">
        <text>(6R)-NADHX = (6S)-NADHX</text>
        <dbReference type="Rhea" id="RHEA:32215"/>
        <dbReference type="ChEBI" id="CHEBI:64074"/>
        <dbReference type="ChEBI" id="CHEBI:64075"/>
        <dbReference type="EC" id="5.1.99.6"/>
    </reaction>
</comment>
<comment type="function">
    <text evidence="14 19">Bifunctional enzyme that catalyzes the epimerization of the S- and R-forms of NAD(P)HX and the dehydration of the S-form of NAD(P)HX at the expense of ADP, which is converted to AMP. This allows the repair of both epimers of NAD(P)HX, a damaged form of NAD(P)H that is a result of enzymatic or heat-dependent hydration.</text>
</comment>
<dbReference type="InterPro" id="IPR029056">
    <property type="entry name" value="Ribokinase-like"/>
</dbReference>
<dbReference type="CDD" id="cd01171">
    <property type="entry name" value="YXKO-related"/>
    <property type="match status" value="1"/>
</dbReference>
<protein>
    <recommendedName>
        <fullName evidence="19">Bifunctional NAD(P)H-hydrate repair enzyme</fullName>
    </recommendedName>
    <alternativeName>
        <fullName evidence="19">Nicotinamide nucleotide repair protein</fullName>
    </alternativeName>
    <domain>
        <recommendedName>
            <fullName evidence="19">ADP-dependent (S)-NAD(P)H-hydrate dehydratase</fullName>
            <ecNumber evidence="19">4.2.1.136</ecNumber>
        </recommendedName>
        <alternativeName>
            <fullName evidence="19">ADP-dependent NAD(P)HX dehydratase</fullName>
        </alternativeName>
    </domain>
    <domain>
        <recommendedName>
            <fullName evidence="19">NAD(P)H-hydrate epimerase</fullName>
            <ecNumber evidence="19">5.1.99.6</ecNumber>
        </recommendedName>
    </domain>
</protein>
<keyword evidence="8 17" id="KW-0521">NADP</keyword>
<evidence type="ECO:0000256" key="12">
    <source>
        <dbReference type="ARBA" id="ARBA00023239"/>
    </source>
</evidence>
<reference evidence="22" key="1">
    <citation type="submission" date="2022-11" db="EMBL/GenBank/DDBJ databases">
        <title>Draft genome sequence of Hoeflea poritis E7-10 and Hoeflea prorocentri PM5-8, separated from scleractinian coral Porites lutea and marine dinoflagellate.</title>
        <authorList>
            <person name="Zhang G."/>
            <person name="Wei Q."/>
            <person name="Cai L."/>
        </authorList>
    </citation>
    <scope>NUCLEOTIDE SEQUENCE</scope>
    <source>
        <strain evidence="22">PM5-8</strain>
    </source>
</reference>
<comment type="similarity">
    <text evidence="17">Belongs to the NnrD/CARKD family.</text>
</comment>
<feature type="domain" description="YjeF N-terminal" evidence="21">
    <location>
        <begin position="18"/>
        <end position="216"/>
    </location>
</feature>
<dbReference type="Pfam" id="PF01256">
    <property type="entry name" value="Carb_kinase"/>
    <property type="match status" value="1"/>
</dbReference>
<dbReference type="PROSITE" id="PS51383">
    <property type="entry name" value="YJEF_C_3"/>
    <property type="match status" value="1"/>
</dbReference>
<comment type="similarity">
    <text evidence="4 19">In the C-terminal section; belongs to the NnrD/CARKD family.</text>
</comment>
<dbReference type="GO" id="GO:0110051">
    <property type="term" value="P:metabolite repair"/>
    <property type="evidence" value="ECO:0007669"/>
    <property type="project" value="TreeGrafter"/>
</dbReference>
<dbReference type="InterPro" id="IPR004443">
    <property type="entry name" value="YjeF_N_dom"/>
</dbReference>
<evidence type="ECO:0000256" key="17">
    <source>
        <dbReference type="HAMAP-Rule" id="MF_01965"/>
    </source>
</evidence>
<dbReference type="SUPFAM" id="SSF53613">
    <property type="entry name" value="Ribokinase-like"/>
    <property type="match status" value="1"/>
</dbReference>
<dbReference type="PIRSF" id="PIRSF017184">
    <property type="entry name" value="Nnr"/>
    <property type="match status" value="1"/>
</dbReference>
<comment type="catalytic activity">
    <reaction evidence="15 17 19">
        <text>(6S)-NADHX + ADP = AMP + phosphate + NADH + H(+)</text>
        <dbReference type="Rhea" id="RHEA:32223"/>
        <dbReference type="ChEBI" id="CHEBI:15378"/>
        <dbReference type="ChEBI" id="CHEBI:43474"/>
        <dbReference type="ChEBI" id="CHEBI:57945"/>
        <dbReference type="ChEBI" id="CHEBI:64074"/>
        <dbReference type="ChEBI" id="CHEBI:456215"/>
        <dbReference type="ChEBI" id="CHEBI:456216"/>
        <dbReference type="EC" id="4.2.1.136"/>
    </reaction>
</comment>
<dbReference type="GO" id="GO:0005524">
    <property type="term" value="F:ATP binding"/>
    <property type="evidence" value="ECO:0007669"/>
    <property type="project" value="UniProtKB-UniRule"/>
</dbReference>
<keyword evidence="10 17" id="KW-0520">NAD</keyword>
<dbReference type="PROSITE" id="PS51385">
    <property type="entry name" value="YJEF_N"/>
    <property type="match status" value="1"/>
</dbReference>
<feature type="binding site" evidence="18">
    <location>
        <position position="159"/>
    </location>
    <ligand>
        <name>(6S)-NADPHX</name>
        <dbReference type="ChEBI" id="CHEBI:64076"/>
    </ligand>
</feature>
<evidence type="ECO:0000259" key="21">
    <source>
        <dbReference type="PROSITE" id="PS51385"/>
    </source>
</evidence>
<keyword evidence="6 17" id="KW-0547">Nucleotide-binding</keyword>
<keyword evidence="23" id="KW-1185">Reference proteome</keyword>
<feature type="binding site" evidence="17">
    <location>
        <begin position="415"/>
        <end position="419"/>
    </location>
    <ligand>
        <name>AMP</name>
        <dbReference type="ChEBI" id="CHEBI:456215"/>
    </ligand>
</feature>
<gene>
    <name evidence="18" type="primary">nnrE</name>
    <name evidence="17" type="synonym">nnrD</name>
    <name evidence="22" type="ORF">OQ273_09125</name>
</gene>
<name>A0A9X3UGL9_9HYPH</name>
<feature type="binding site" evidence="17">
    <location>
        <position position="444"/>
    </location>
    <ligand>
        <name>AMP</name>
        <dbReference type="ChEBI" id="CHEBI:456215"/>
    </ligand>
</feature>
<evidence type="ECO:0000259" key="20">
    <source>
        <dbReference type="PROSITE" id="PS51383"/>
    </source>
</evidence>
<dbReference type="HAMAP" id="MF_01966">
    <property type="entry name" value="NADHX_epimerase"/>
    <property type="match status" value="1"/>
</dbReference>
<keyword evidence="13" id="KW-0511">Multifunctional enzyme</keyword>
<evidence type="ECO:0000256" key="13">
    <source>
        <dbReference type="ARBA" id="ARBA00023268"/>
    </source>
</evidence>
<dbReference type="PANTHER" id="PTHR12592:SF0">
    <property type="entry name" value="ATP-DEPENDENT (S)-NAD(P)H-HYDRATE DEHYDRATASE"/>
    <property type="match status" value="1"/>
</dbReference>
<dbReference type="GO" id="GO:0046872">
    <property type="term" value="F:metal ion binding"/>
    <property type="evidence" value="ECO:0007669"/>
    <property type="project" value="UniProtKB-UniRule"/>
</dbReference>
<evidence type="ECO:0000256" key="10">
    <source>
        <dbReference type="ARBA" id="ARBA00023027"/>
    </source>
</evidence>
<evidence type="ECO:0000256" key="7">
    <source>
        <dbReference type="ARBA" id="ARBA00022840"/>
    </source>
</evidence>
<feature type="domain" description="YjeF C-terminal" evidence="20">
    <location>
        <begin position="226"/>
        <end position="499"/>
    </location>
</feature>
<comment type="catalytic activity">
    <reaction evidence="2 18 19">
        <text>(6R)-NADPHX = (6S)-NADPHX</text>
        <dbReference type="Rhea" id="RHEA:32227"/>
        <dbReference type="ChEBI" id="CHEBI:64076"/>
        <dbReference type="ChEBI" id="CHEBI:64077"/>
        <dbReference type="EC" id="5.1.99.6"/>
    </reaction>
</comment>
<dbReference type="SUPFAM" id="SSF64153">
    <property type="entry name" value="YjeF N-terminal domain-like"/>
    <property type="match status" value="1"/>
</dbReference>
<comment type="caution">
    <text evidence="18">Lacks conserved residue(s) required for the propagation of feature annotation.</text>
</comment>
<dbReference type="HAMAP" id="MF_01965">
    <property type="entry name" value="NADHX_dehydratase"/>
    <property type="match status" value="1"/>
</dbReference>
<keyword evidence="12 17" id="KW-0456">Lyase</keyword>
<feature type="binding site" evidence="18">
    <location>
        <begin position="65"/>
        <end position="69"/>
    </location>
    <ligand>
        <name>(6S)-NADPHX</name>
        <dbReference type="ChEBI" id="CHEBI:64076"/>
    </ligand>
</feature>
<dbReference type="GO" id="GO:0052856">
    <property type="term" value="F:NAD(P)HX epimerase activity"/>
    <property type="evidence" value="ECO:0007669"/>
    <property type="project" value="UniProtKB-UniRule"/>
</dbReference>
<dbReference type="NCBIfam" id="TIGR00196">
    <property type="entry name" value="yjeF_cterm"/>
    <property type="match status" value="1"/>
</dbReference>
<evidence type="ECO:0000256" key="19">
    <source>
        <dbReference type="PIRNR" id="PIRNR017184"/>
    </source>
</evidence>
<comment type="catalytic activity">
    <reaction evidence="16 17 19">
        <text>(6S)-NADPHX + ADP = AMP + phosphate + NADPH + H(+)</text>
        <dbReference type="Rhea" id="RHEA:32235"/>
        <dbReference type="ChEBI" id="CHEBI:15378"/>
        <dbReference type="ChEBI" id="CHEBI:43474"/>
        <dbReference type="ChEBI" id="CHEBI:57783"/>
        <dbReference type="ChEBI" id="CHEBI:64076"/>
        <dbReference type="ChEBI" id="CHEBI:456215"/>
        <dbReference type="ChEBI" id="CHEBI:456216"/>
        <dbReference type="EC" id="4.2.1.136"/>
    </reaction>
</comment>
<keyword evidence="5 18" id="KW-0479">Metal-binding</keyword>
<dbReference type="InterPro" id="IPR036652">
    <property type="entry name" value="YjeF_N_dom_sf"/>
</dbReference>
<evidence type="ECO:0000313" key="23">
    <source>
        <dbReference type="Proteomes" id="UP001151234"/>
    </source>
</evidence>
<dbReference type="Gene3D" id="3.40.50.10260">
    <property type="entry name" value="YjeF N-terminal domain"/>
    <property type="match status" value="1"/>
</dbReference>
<proteinExistence type="inferred from homology"/>
<evidence type="ECO:0000256" key="5">
    <source>
        <dbReference type="ARBA" id="ARBA00022723"/>
    </source>
</evidence>
<dbReference type="InterPro" id="IPR000631">
    <property type="entry name" value="CARKD"/>
</dbReference>
<dbReference type="InterPro" id="IPR030677">
    <property type="entry name" value="Nnr"/>
</dbReference>
<comment type="function">
    <text evidence="18">Catalyzes the epimerization of the S- and R-forms of NAD(P)HX, a damaged form of NAD(P)H that is a result of enzymatic or heat-dependent hydration. This is a prerequisite for the S-specific NAD(P)H-hydrate dehydratase to allow the repair of both epimers of NAD(P)HX.</text>
</comment>
<dbReference type="EMBL" id="JAPJZI010000001">
    <property type="protein sequence ID" value="MDA5398727.1"/>
    <property type="molecule type" value="Genomic_DNA"/>
</dbReference>
<evidence type="ECO:0000256" key="8">
    <source>
        <dbReference type="ARBA" id="ARBA00022857"/>
    </source>
</evidence>
<organism evidence="22 23">
    <name type="scientific">Hoeflea prorocentri</name>
    <dbReference type="NCBI Taxonomy" id="1922333"/>
    <lineage>
        <taxon>Bacteria</taxon>
        <taxon>Pseudomonadati</taxon>
        <taxon>Pseudomonadota</taxon>
        <taxon>Alphaproteobacteria</taxon>
        <taxon>Hyphomicrobiales</taxon>
        <taxon>Rhizobiaceae</taxon>
        <taxon>Hoeflea</taxon>
    </lineage>
</organism>
<dbReference type="AlphaFoldDB" id="A0A9X3UGL9"/>
<dbReference type="Proteomes" id="UP001151234">
    <property type="component" value="Unassembled WGS sequence"/>
</dbReference>
<evidence type="ECO:0000256" key="6">
    <source>
        <dbReference type="ARBA" id="ARBA00022741"/>
    </source>
</evidence>
<accession>A0A9X3UGL9</accession>
<evidence type="ECO:0000256" key="15">
    <source>
        <dbReference type="ARBA" id="ARBA00048238"/>
    </source>
</evidence>
<comment type="cofactor">
    <cofactor evidence="18 19">
        <name>K(+)</name>
        <dbReference type="ChEBI" id="CHEBI:29103"/>
    </cofactor>
    <text evidence="18 19">Binds 1 potassium ion per subunit.</text>
</comment>
<feature type="binding site" evidence="18">
    <location>
        <position position="66"/>
    </location>
    <ligand>
        <name>K(+)</name>
        <dbReference type="ChEBI" id="CHEBI:29103"/>
    </ligand>
</feature>
<evidence type="ECO:0000256" key="18">
    <source>
        <dbReference type="HAMAP-Rule" id="MF_01966"/>
    </source>
</evidence>
<sequence length="506" mass="52541">MPPHTYHAPLPIVTPQTMGRIDAAAIGSGIEGYRLMLIAGSAISACVLEYYSEAVGAIVLCGPGNNGGDGYVAARYLAEAGMPVLLYSSIEPERLKGDAGRARADWSGPVYPLEELDCMPGYVVVDALFGAGLDRPIEGLIEETIAAITASALPVVAADLPSGISGRTGQVQGTALQAEHTVTFAALKPGHLLLPGAGCSGETHLVDIGIPRRVIDEHNEAMWRNDPALWGADLPVTGAAGHKYTRGHLCVFSGSFSHTGAARLAAHSALRSGAGLVTVLSPSSAVAANASHLTAVMLRKVEDQSDLDELLVDQRLGGFVLGPGFGIGEKLRQFALSIVKAGRSCVLDADGISAFSDGPEMLFALCRENPLNTVLTPHDGEFARLFPDLHADAELSKVDRARKAAERANAVILYKGADTVIAGPDGRVVINNNAPPWLATAGSGDCLAGIVGALLVQQMPPFEAAAAAAFLHGEAGKRAGEGLIADDLPDAIPPLTHYQSDNRGRG</sequence>
<dbReference type="GO" id="GO:0052855">
    <property type="term" value="F:ADP-dependent NAD(P)H-hydrate dehydratase activity"/>
    <property type="evidence" value="ECO:0007669"/>
    <property type="project" value="UniProtKB-UniRule"/>
</dbReference>
<dbReference type="GO" id="GO:0046496">
    <property type="term" value="P:nicotinamide nucleotide metabolic process"/>
    <property type="evidence" value="ECO:0007669"/>
    <property type="project" value="UniProtKB-UniRule"/>
</dbReference>
<evidence type="ECO:0000256" key="14">
    <source>
        <dbReference type="ARBA" id="ARBA00025153"/>
    </source>
</evidence>
<evidence type="ECO:0000256" key="1">
    <source>
        <dbReference type="ARBA" id="ARBA00000013"/>
    </source>
</evidence>
<evidence type="ECO:0000256" key="9">
    <source>
        <dbReference type="ARBA" id="ARBA00022958"/>
    </source>
</evidence>
<feature type="binding site" evidence="17">
    <location>
        <position position="445"/>
    </location>
    <ligand>
        <name>(6S)-NADPHX</name>
        <dbReference type="ChEBI" id="CHEBI:64076"/>
    </ligand>
</feature>
<feature type="binding site" evidence="18">
    <location>
        <position position="126"/>
    </location>
    <ligand>
        <name>K(+)</name>
        <dbReference type="ChEBI" id="CHEBI:29103"/>
    </ligand>
</feature>
<feature type="binding site" evidence="17">
    <location>
        <position position="324"/>
    </location>
    <ligand>
        <name>(6S)-NADPHX</name>
        <dbReference type="ChEBI" id="CHEBI:64076"/>
    </ligand>
</feature>
<evidence type="ECO:0000256" key="16">
    <source>
        <dbReference type="ARBA" id="ARBA00049209"/>
    </source>
</evidence>